<protein>
    <submittedName>
        <fullName evidence="5">GDSL esterase/lipase At5g45920-like isoform X1</fullName>
    </submittedName>
</protein>
<dbReference type="RefSeq" id="XP_022720978.1">
    <property type="nucleotide sequence ID" value="XM_022865243.1"/>
</dbReference>
<dbReference type="CDD" id="cd01838">
    <property type="entry name" value="Isoamyl_acetate_hydrolase_like"/>
    <property type="match status" value="1"/>
</dbReference>
<keyword evidence="4" id="KW-1185">Reference proteome</keyword>
<dbReference type="InterPro" id="IPR045136">
    <property type="entry name" value="Iah1-like"/>
</dbReference>
<comment type="similarity">
    <text evidence="1">Belongs to the 'GDSL' lipolytic enzyme family.</text>
</comment>
<evidence type="ECO:0000313" key="4">
    <source>
        <dbReference type="Proteomes" id="UP000515121"/>
    </source>
</evidence>
<dbReference type="OrthoDB" id="671439at2759"/>
<dbReference type="Proteomes" id="UP000515121">
    <property type="component" value="Unplaced"/>
</dbReference>
<evidence type="ECO:0000256" key="3">
    <source>
        <dbReference type="ARBA" id="ARBA00022963"/>
    </source>
</evidence>
<accession>A0A6P5WYL2</accession>
<dbReference type="PANTHER" id="PTHR14209">
    <property type="entry name" value="ISOAMYL ACETATE-HYDROLYZING ESTERASE 1"/>
    <property type="match status" value="1"/>
</dbReference>
<dbReference type="SUPFAM" id="SSF52266">
    <property type="entry name" value="SGNH hydrolase"/>
    <property type="match status" value="1"/>
</dbReference>
<dbReference type="PANTHER" id="PTHR14209:SF19">
    <property type="entry name" value="ISOAMYL ACETATE-HYDROLYZING ESTERASE 1 HOMOLOG"/>
    <property type="match status" value="1"/>
</dbReference>
<name>A0A6P5WYL2_DURZI</name>
<dbReference type="Pfam" id="PF00657">
    <property type="entry name" value="Lipase_GDSL"/>
    <property type="match status" value="1"/>
</dbReference>
<dbReference type="GO" id="GO:0016042">
    <property type="term" value="P:lipid catabolic process"/>
    <property type="evidence" value="ECO:0007669"/>
    <property type="project" value="UniProtKB-KW"/>
</dbReference>
<dbReference type="InterPro" id="IPR001087">
    <property type="entry name" value="GDSL"/>
</dbReference>
<evidence type="ECO:0000256" key="1">
    <source>
        <dbReference type="ARBA" id="ARBA00008668"/>
    </source>
</evidence>
<dbReference type="GO" id="GO:0016788">
    <property type="term" value="F:hydrolase activity, acting on ester bonds"/>
    <property type="evidence" value="ECO:0007669"/>
    <property type="project" value="InterPro"/>
</dbReference>
<keyword evidence="2" id="KW-0378">Hydrolase</keyword>
<dbReference type="FunFam" id="3.40.50.1110:FF:000002">
    <property type="entry name" value="isoamyl acetate-hydrolyzing esterase 1 homolog"/>
    <property type="match status" value="1"/>
</dbReference>
<evidence type="ECO:0000313" key="5">
    <source>
        <dbReference type="RefSeq" id="XP_022720978.1"/>
    </source>
</evidence>
<sequence>MRPKIYLFGDSITEQSFGDGGWGASLANHFSRTVDVVLRGYSGYNTRWVLKALDRVFLVAESDDSDGAAEPLAITVFFGANDACLPDRYAAFQHVPLDEYKRNLHSIVSSFKKRWPKTLILLITPPPIDEDERLRHPYAENPSGLPERTNEAAGAYAKACVETAGECGIPVVDLWTRMQQFPDWRKAYLSCAKVLFLECSDGLHLTEDGNKVVFEEVVKKLNDGGLSLEKLTVDLPRLADIDHSDPLKSFQ</sequence>
<dbReference type="InterPro" id="IPR036514">
    <property type="entry name" value="SGNH_hydro_sf"/>
</dbReference>
<dbReference type="KEGG" id="dzi:111278626"/>
<reference evidence="5" key="1">
    <citation type="submission" date="2025-08" db="UniProtKB">
        <authorList>
            <consortium name="RefSeq"/>
        </authorList>
    </citation>
    <scope>IDENTIFICATION</scope>
    <source>
        <tissue evidence="5">Fruit stalk</tissue>
    </source>
</reference>
<organism evidence="4 5">
    <name type="scientific">Durio zibethinus</name>
    <name type="common">Durian</name>
    <dbReference type="NCBI Taxonomy" id="66656"/>
    <lineage>
        <taxon>Eukaryota</taxon>
        <taxon>Viridiplantae</taxon>
        <taxon>Streptophyta</taxon>
        <taxon>Embryophyta</taxon>
        <taxon>Tracheophyta</taxon>
        <taxon>Spermatophyta</taxon>
        <taxon>Magnoliopsida</taxon>
        <taxon>eudicotyledons</taxon>
        <taxon>Gunneridae</taxon>
        <taxon>Pentapetalae</taxon>
        <taxon>rosids</taxon>
        <taxon>malvids</taxon>
        <taxon>Malvales</taxon>
        <taxon>Malvaceae</taxon>
        <taxon>Helicteroideae</taxon>
        <taxon>Durio</taxon>
    </lineage>
</organism>
<proteinExistence type="inferred from homology"/>
<keyword evidence="3" id="KW-0443">Lipid metabolism</keyword>
<dbReference type="GeneID" id="111278626"/>
<gene>
    <name evidence="5" type="primary">LOC111278626</name>
</gene>
<keyword evidence="3" id="KW-0442">Lipid degradation</keyword>
<dbReference type="Gene3D" id="3.40.50.1110">
    <property type="entry name" value="SGNH hydrolase"/>
    <property type="match status" value="1"/>
</dbReference>
<evidence type="ECO:0000256" key="2">
    <source>
        <dbReference type="ARBA" id="ARBA00022801"/>
    </source>
</evidence>
<dbReference type="AlphaFoldDB" id="A0A6P5WYL2"/>